<reference evidence="3 4" key="1">
    <citation type="submission" date="2014-04" db="EMBL/GenBank/DDBJ databases">
        <authorList>
            <consortium name="DOE Joint Genome Institute"/>
            <person name="Kuo A."/>
            <person name="Girlanda M."/>
            <person name="Perotto S."/>
            <person name="Kohler A."/>
            <person name="Nagy L.G."/>
            <person name="Floudas D."/>
            <person name="Copeland A."/>
            <person name="Barry K.W."/>
            <person name="Cichocki N."/>
            <person name="Veneault-Fourrey C."/>
            <person name="LaButti K."/>
            <person name="Lindquist E.A."/>
            <person name="Lipzen A."/>
            <person name="Lundell T."/>
            <person name="Morin E."/>
            <person name="Murat C."/>
            <person name="Sun H."/>
            <person name="Tunlid A."/>
            <person name="Henrissat B."/>
            <person name="Grigoriev I.V."/>
            <person name="Hibbett D.S."/>
            <person name="Martin F."/>
            <person name="Nordberg H.P."/>
            <person name="Cantor M.N."/>
            <person name="Hua S.X."/>
        </authorList>
    </citation>
    <scope>NUCLEOTIDE SEQUENCE [LARGE SCALE GENOMIC DNA]</scope>
    <source>
        <strain evidence="3 4">MUT 4182</strain>
    </source>
</reference>
<evidence type="ECO:0000256" key="2">
    <source>
        <dbReference type="SAM" id="Phobius"/>
    </source>
</evidence>
<dbReference type="HOGENOM" id="CLU_2238601_0_0_1"/>
<reference evidence="4" key="2">
    <citation type="submission" date="2015-01" db="EMBL/GenBank/DDBJ databases">
        <title>Evolutionary Origins and Diversification of the Mycorrhizal Mutualists.</title>
        <authorList>
            <consortium name="DOE Joint Genome Institute"/>
            <consortium name="Mycorrhizal Genomics Consortium"/>
            <person name="Kohler A."/>
            <person name="Kuo A."/>
            <person name="Nagy L.G."/>
            <person name="Floudas D."/>
            <person name="Copeland A."/>
            <person name="Barry K.W."/>
            <person name="Cichocki N."/>
            <person name="Veneault-Fourrey C."/>
            <person name="LaButti K."/>
            <person name="Lindquist E.A."/>
            <person name="Lipzen A."/>
            <person name="Lundell T."/>
            <person name="Morin E."/>
            <person name="Murat C."/>
            <person name="Riley R."/>
            <person name="Ohm R."/>
            <person name="Sun H."/>
            <person name="Tunlid A."/>
            <person name="Henrissat B."/>
            <person name="Grigoriev I.V."/>
            <person name="Hibbett D.S."/>
            <person name="Martin F."/>
        </authorList>
    </citation>
    <scope>NUCLEOTIDE SEQUENCE [LARGE SCALE GENOMIC DNA]</scope>
    <source>
        <strain evidence="4">MUT 4182</strain>
    </source>
</reference>
<dbReference type="EMBL" id="KN823232">
    <property type="protein sequence ID" value="KIO19245.1"/>
    <property type="molecule type" value="Genomic_DNA"/>
</dbReference>
<proteinExistence type="predicted"/>
<dbReference type="AlphaFoldDB" id="A0A0C3PW74"/>
<keyword evidence="2" id="KW-0472">Membrane</keyword>
<feature type="transmembrane region" description="Helical" evidence="2">
    <location>
        <begin position="6"/>
        <end position="30"/>
    </location>
</feature>
<keyword evidence="2" id="KW-1133">Transmembrane helix</keyword>
<evidence type="ECO:0000256" key="1">
    <source>
        <dbReference type="SAM" id="MobiDB-lite"/>
    </source>
</evidence>
<sequence>MSDKKTIVFYIVLSVIVVVIALAMALWCSYAHWRPHPRRISGSGEDNLRVPPESECSSITFYSKSEDELESQSMHGPAEVGQETKFMSSLPTLPASVYIRDFQKR</sequence>
<feature type="region of interest" description="Disordered" evidence="1">
    <location>
        <begin position="65"/>
        <end position="87"/>
    </location>
</feature>
<dbReference type="Proteomes" id="UP000054248">
    <property type="component" value="Unassembled WGS sequence"/>
</dbReference>
<name>A0A0C3PW74_9AGAM</name>
<keyword evidence="2" id="KW-0812">Transmembrane</keyword>
<keyword evidence="4" id="KW-1185">Reference proteome</keyword>
<gene>
    <name evidence="3" type="ORF">M407DRAFT_31097</name>
</gene>
<protein>
    <submittedName>
        <fullName evidence="3">Uncharacterized protein</fullName>
    </submittedName>
</protein>
<organism evidence="3 4">
    <name type="scientific">Tulasnella calospora MUT 4182</name>
    <dbReference type="NCBI Taxonomy" id="1051891"/>
    <lineage>
        <taxon>Eukaryota</taxon>
        <taxon>Fungi</taxon>
        <taxon>Dikarya</taxon>
        <taxon>Basidiomycota</taxon>
        <taxon>Agaricomycotina</taxon>
        <taxon>Agaricomycetes</taxon>
        <taxon>Cantharellales</taxon>
        <taxon>Tulasnellaceae</taxon>
        <taxon>Tulasnella</taxon>
    </lineage>
</organism>
<evidence type="ECO:0000313" key="3">
    <source>
        <dbReference type="EMBL" id="KIO19245.1"/>
    </source>
</evidence>
<accession>A0A0C3PW74</accession>
<evidence type="ECO:0000313" key="4">
    <source>
        <dbReference type="Proteomes" id="UP000054248"/>
    </source>
</evidence>